<organism evidence="3 4">
    <name type="scientific">Stylonychia lemnae</name>
    <name type="common">Ciliate</name>
    <dbReference type="NCBI Taxonomy" id="5949"/>
    <lineage>
        <taxon>Eukaryota</taxon>
        <taxon>Sar</taxon>
        <taxon>Alveolata</taxon>
        <taxon>Ciliophora</taxon>
        <taxon>Intramacronucleata</taxon>
        <taxon>Spirotrichea</taxon>
        <taxon>Stichotrichia</taxon>
        <taxon>Sporadotrichida</taxon>
        <taxon>Oxytrichidae</taxon>
        <taxon>Stylonychinae</taxon>
        <taxon>Stylonychia</taxon>
    </lineage>
</organism>
<proteinExistence type="predicted"/>
<gene>
    <name evidence="3" type="primary">Contig15403.g16421</name>
    <name evidence="3" type="ORF">STYLEM_19137</name>
</gene>
<evidence type="ECO:0008006" key="5">
    <source>
        <dbReference type="Google" id="ProtNLM"/>
    </source>
</evidence>
<accession>A0A078B9R4</accession>
<evidence type="ECO:0000313" key="3">
    <source>
        <dbReference type="EMBL" id="CDW89997.1"/>
    </source>
</evidence>
<keyword evidence="4" id="KW-1185">Reference proteome</keyword>
<keyword evidence="2" id="KW-1133">Transmembrane helix</keyword>
<name>A0A078B9R4_STYLE</name>
<reference evidence="3 4" key="1">
    <citation type="submission" date="2014-06" db="EMBL/GenBank/DDBJ databases">
        <authorList>
            <person name="Swart Estienne"/>
        </authorList>
    </citation>
    <scope>NUCLEOTIDE SEQUENCE [LARGE SCALE GENOMIC DNA]</scope>
    <source>
        <strain evidence="3 4">130c</strain>
    </source>
</reference>
<dbReference type="Proteomes" id="UP000039865">
    <property type="component" value="Unassembled WGS sequence"/>
</dbReference>
<evidence type="ECO:0000256" key="1">
    <source>
        <dbReference type="SAM" id="MobiDB-lite"/>
    </source>
</evidence>
<evidence type="ECO:0000256" key="2">
    <source>
        <dbReference type="SAM" id="Phobius"/>
    </source>
</evidence>
<feature type="region of interest" description="Disordered" evidence="1">
    <location>
        <begin position="118"/>
        <end position="145"/>
    </location>
</feature>
<dbReference type="EMBL" id="CCKQ01018062">
    <property type="protein sequence ID" value="CDW89997.1"/>
    <property type="molecule type" value="Genomic_DNA"/>
</dbReference>
<feature type="compositionally biased region" description="Polar residues" evidence="1">
    <location>
        <begin position="118"/>
        <end position="128"/>
    </location>
</feature>
<feature type="transmembrane region" description="Helical" evidence="2">
    <location>
        <begin position="6"/>
        <end position="27"/>
    </location>
</feature>
<dbReference type="InParanoid" id="A0A078B9R4"/>
<dbReference type="AlphaFoldDB" id="A0A078B9R4"/>
<keyword evidence="2" id="KW-0472">Membrane</keyword>
<keyword evidence="2" id="KW-0812">Transmembrane</keyword>
<sequence length="209" mass="24006">MEMQGYMFDIFDFVIAISILYLFYHFASLAKKEMMLKREGHISKGTLFEESSSAIAQTVSNASQIIEQSQVQQKQFENTYKNYRLSSSFSKSQLNHNSENATVLLKNQNRSTLNLVNYQKNTRRQNSNEQEDLNSPEDSLFDKDGSNESRSLKFSIINAASQFPRFGMQIQNISHRNQDNRISINTEDLMRGNFGSNKSGNNLQNDLSK</sequence>
<evidence type="ECO:0000313" key="4">
    <source>
        <dbReference type="Proteomes" id="UP000039865"/>
    </source>
</evidence>
<protein>
    <recommendedName>
        <fullName evidence="5">Transmembrane protein</fullName>
    </recommendedName>
</protein>